<dbReference type="OrthoDB" id="6731685at2759"/>
<evidence type="ECO:0000313" key="2">
    <source>
        <dbReference type="Proteomes" id="UP000292052"/>
    </source>
</evidence>
<organism evidence="1 2">
    <name type="scientific">Asbolus verrucosus</name>
    <name type="common">Desert ironclad beetle</name>
    <dbReference type="NCBI Taxonomy" id="1661398"/>
    <lineage>
        <taxon>Eukaryota</taxon>
        <taxon>Metazoa</taxon>
        <taxon>Ecdysozoa</taxon>
        <taxon>Arthropoda</taxon>
        <taxon>Hexapoda</taxon>
        <taxon>Insecta</taxon>
        <taxon>Pterygota</taxon>
        <taxon>Neoptera</taxon>
        <taxon>Endopterygota</taxon>
        <taxon>Coleoptera</taxon>
        <taxon>Polyphaga</taxon>
        <taxon>Cucujiformia</taxon>
        <taxon>Tenebrionidae</taxon>
        <taxon>Pimeliinae</taxon>
        <taxon>Asbolus</taxon>
    </lineage>
</organism>
<name>A0A482VQ86_ASBVE</name>
<dbReference type="Proteomes" id="UP000292052">
    <property type="component" value="Unassembled WGS sequence"/>
</dbReference>
<sequence length="156" mass="17968">MTVMRWGRRWTEEANVRRRNGSGRPRVSSAREDQRLCMGAVRDRFSATRAIGNHWITATEGPISKTTIYRKIRSFGLRSYRCNGVVSGATTKVQEWDHVVFSDKSRFCQCTHDGSKRVRRFRGERQNPIFFGERQTARTPGVYGQSDSVGSDMSWE</sequence>
<evidence type="ECO:0000313" key="1">
    <source>
        <dbReference type="EMBL" id="RZC34558.1"/>
    </source>
</evidence>
<dbReference type="EMBL" id="QDEB01079005">
    <property type="protein sequence ID" value="RZC34558.1"/>
    <property type="molecule type" value="Genomic_DNA"/>
</dbReference>
<reference evidence="1 2" key="1">
    <citation type="submission" date="2017-03" db="EMBL/GenBank/DDBJ databases">
        <title>Genome of the blue death feigning beetle - Asbolus verrucosus.</title>
        <authorList>
            <person name="Rider S.D."/>
        </authorList>
    </citation>
    <scope>NUCLEOTIDE SEQUENCE [LARGE SCALE GENOMIC DNA]</scope>
    <source>
        <strain evidence="1">Butters</strain>
        <tissue evidence="1">Head and leg muscle</tissue>
    </source>
</reference>
<accession>A0A482VQ86</accession>
<proteinExistence type="predicted"/>
<dbReference type="AlphaFoldDB" id="A0A482VQ86"/>
<protein>
    <recommendedName>
        <fullName evidence="3">HTH Tnp Tc3 2 domain containing protein</fullName>
    </recommendedName>
</protein>
<keyword evidence="2" id="KW-1185">Reference proteome</keyword>
<evidence type="ECO:0008006" key="3">
    <source>
        <dbReference type="Google" id="ProtNLM"/>
    </source>
</evidence>
<gene>
    <name evidence="1" type="ORF">BDFB_003492</name>
</gene>
<comment type="caution">
    <text evidence="1">The sequence shown here is derived from an EMBL/GenBank/DDBJ whole genome shotgun (WGS) entry which is preliminary data.</text>
</comment>